<name>A0A3N2Q8H1_SODAK</name>
<sequence length="151" mass="16855">MGLVVSHYTAFKTSHIFPCFSSFSLLRNYFRTSWPLKPLFRNVLPSPCLRSATPCPRSPPTSKRSVHLSVRVSVHAASSVCLRVIIRLIYVLSQKRTGSVSVPTAPSKPPYHCTHLSASMRSESRHTTESLATRQGVTWRTKVASESAKDR</sequence>
<accession>A0A3N2Q8H1</accession>
<evidence type="ECO:0000313" key="1">
    <source>
        <dbReference type="EMBL" id="ROT43052.1"/>
    </source>
</evidence>
<dbReference type="GeneID" id="39577201"/>
<dbReference type="Proteomes" id="UP000272025">
    <property type="component" value="Unassembled WGS sequence"/>
</dbReference>
<dbReference type="RefSeq" id="XP_028470858.1">
    <property type="nucleotide sequence ID" value="XM_028608723.1"/>
</dbReference>
<keyword evidence="2" id="KW-1185">Reference proteome</keyword>
<proteinExistence type="predicted"/>
<evidence type="ECO:0000313" key="2">
    <source>
        <dbReference type="Proteomes" id="UP000272025"/>
    </source>
</evidence>
<protein>
    <submittedName>
        <fullName evidence="1">Uncharacterized protein</fullName>
    </submittedName>
</protein>
<gene>
    <name evidence="1" type="ORF">SODALDRAFT_29367</name>
</gene>
<organism evidence="1 2">
    <name type="scientific">Sodiomyces alkalinus (strain CBS 110278 / VKM F-3762 / F11)</name>
    <name type="common">Alkaliphilic filamentous fungus</name>
    <dbReference type="NCBI Taxonomy" id="1314773"/>
    <lineage>
        <taxon>Eukaryota</taxon>
        <taxon>Fungi</taxon>
        <taxon>Dikarya</taxon>
        <taxon>Ascomycota</taxon>
        <taxon>Pezizomycotina</taxon>
        <taxon>Sordariomycetes</taxon>
        <taxon>Hypocreomycetidae</taxon>
        <taxon>Glomerellales</taxon>
        <taxon>Plectosphaerellaceae</taxon>
        <taxon>Sodiomyces</taxon>
    </lineage>
</organism>
<dbReference type="AlphaFoldDB" id="A0A3N2Q8H1"/>
<dbReference type="EMBL" id="ML119051">
    <property type="protein sequence ID" value="ROT43052.1"/>
    <property type="molecule type" value="Genomic_DNA"/>
</dbReference>
<reference evidence="1 2" key="1">
    <citation type="journal article" date="2018" name="Mol. Ecol.">
        <title>The obligate alkalophilic soda-lake fungus Sodiomyces alkalinus has shifted to a protein diet.</title>
        <authorList>
            <person name="Grum-Grzhimaylo A.A."/>
            <person name="Falkoski D.L."/>
            <person name="van den Heuvel J."/>
            <person name="Valero-Jimenez C.A."/>
            <person name="Min B."/>
            <person name="Choi I.G."/>
            <person name="Lipzen A."/>
            <person name="Daum C.G."/>
            <person name="Aanen D.K."/>
            <person name="Tsang A."/>
            <person name="Henrissat B."/>
            <person name="Bilanenko E.N."/>
            <person name="de Vries R.P."/>
            <person name="van Kan J.A.L."/>
            <person name="Grigoriev I.V."/>
            <person name="Debets A.J.M."/>
        </authorList>
    </citation>
    <scope>NUCLEOTIDE SEQUENCE [LARGE SCALE GENOMIC DNA]</scope>
    <source>
        <strain evidence="1 2">F11</strain>
    </source>
</reference>